<dbReference type="GO" id="GO:0015293">
    <property type="term" value="F:symporter activity"/>
    <property type="evidence" value="ECO:0007669"/>
    <property type="project" value="UniProtKB-KW"/>
</dbReference>
<feature type="region of interest" description="Disordered" evidence="10">
    <location>
        <begin position="552"/>
        <end position="571"/>
    </location>
</feature>
<dbReference type="Pfam" id="PF14645">
    <property type="entry name" value="Chibby"/>
    <property type="match status" value="1"/>
</dbReference>
<dbReference type="FunFam" id="1.20.1250.20:FF:000077">
    <property type="entry name" value="Proton-coupled monocarboxylate transporter 3"/>
    <property type="match status" value="1"/>
</dbReference>
<sequence>MLDRSTREIELGLEYGAPMMNIGGQSLKFEDGQWIIESGANVSSKEVQKLKKRNLQLEEENNLLKLKIELLLDMEFFFFLTNMGGSVVERIRVDPPDGGWGWVVLFGGFIITGFSYAFPKAISVYFKELMREFGCGYSDTAWISSIMLAMLYGTGPVSSIMVNKFGCRPVMLVGGLLASAGMIGASFTTSIIQLYLTAGVITGLGLALNFQPSLIMLGCYFDQRRPLANGLAAAGSPVFLSALSPLGQALLDHFGWRGGFLIMGGLLLNCCTCGAIMRPLGYKVSKSAARDGLNAHELKEMLPSKADQEEINQERAKKESPKRKKLLDFSVLRDKGLVIYIVAKFVVVLGLFVPAILLVNYAKDQGVPDQEAAFLLSIIGFIDIFARPTCGIVAGLKCIRAKMPYFFSLALLLNGLTDVCSARSTDYMGLVIFCVFFGLSYGMVGALQFEVLMGIIGTNGFSSALGLVLLIEAAAVLIGPPSAGRLVDTYRNYELIFYIAGGEVMVAGLFFAIASYCCIKPKKSKDAFVIQDADIEGNSNHSNYEINHELNHESNHGKKGHKGRGKQFSNPEEIERQMRAQREKEENSGASESESESEEESSDEDEKSQKRNGVQGLIEIENPNRVSQKSKKAAEVDVDAPRELTRREREEIEKQKAKERYMKLHLEGKTDQARADLARLAIIKKQREDAAKKRDELRK</sequence>
<dbReference type="NCBIfam" id="TIGR00892">
    <property type="entry name" value="2A0113"/>
    <property type="match status" value="1"/>
</dbReference>
<feature type="compositionally biased region" description="Basic and acidic residues" evidence="10">
    <location>
        <begin position="632"/>
        <end position="654"/>
    </location>
</feature>
<dbReference type="CDD" id="cd17430">
    <property type="entry name" value="MFS_MCT3_4"/>
    <property type="match status" value="1"/>
</dbReference>
<evidence type="ECO:0000256" key="5">
    <source>
        <dbReference type="ARBA" id="ARBA00022692"/>
    </source>
</evidence>
<evidence type="ECO:0000256" key="7">
    <source>
        <dbReference type="ARBA" id="ARBA00022989"/>
    </source>
</evidence>
<keyword evidence="4" id="KW-1003">Cell membrane</keyword>
<evidence type="ECO:0000256" key="10">
    <source>
        <dbReference type="SAM" id="MobiDB-lite"/>
    </source>
</evidence>
<feature type="non-terminal residue" evidence="13">
    <location>
        <position position="1"/>
    </location>
</feature>
<comment type="subcellular location">
    <subcellularLocation>
        <location evidence="1">Basolateral cell membrane</location>
        <topology evidence="1">Multi-pass membrane protein</topology>
    </subcellularLocation>
</comment>
<feature type="transmembrane region" description="Helical" evidence="11">
    <location>
        <begin position="182"/>
        <end position="206"/>
    </location>
</feature>
<dbReference type="PANTHER" id="PTHR11360">
    <property type="entry name" value="MONOCARBOXYLATE TRANSPORTER"/>
    <property type="match status" value="1"/>
</dbReference>
<dbReference type="Proteomes" id="UP000727407">
    <property type="component" value="Unassembled WGS sequence"/>
</dbReference>
<dbReference type="InterPro" id="IPR028118">
    <property type="entry name" value="Chibby_fam"/>
</dbReference>
<feature type="transmembrane region" description="Helical" evidence="11">
    <location>
        <begin position="227"/>
        <end position="246"/>
    </location>
</feature>
<accession>A0A8J4UCU1</accession>
<evidence type="ECO:0000256" key="11">
    <source>
        <dbReference type="SAM" id="Phobius"/>
    </source>
</evidence>
<feature type="compositionally biased region" description="Acidic residues" evidence="10">
    <location>
        <begin position="593"/>
        <end position="606"/>
    </location>
</feature>
<feature type="transmembrane region" description="Helical" evidence="11">
    <location>
        <begin position="464"/>
        <end position="483"/>
    </location>
</feature>
<feature type="transmembrane region" description="Helical" evidence="11">
    <location>
        <begin position="430"/>
        <end position="452"/>
    </location>
</feature>
<feature type="domain" description="Major facilitator superfamily (MFS) profile" evidence="12">
    <location>
        <begin position="101"/>
        <end position="519"/>
    </location>
</feature>
<evidence type="ECO:0000256" key="3">
    <source>
        <dbReference type="ARBA" id="ARBA00022448"/>
    </source>
</evidence>
<dbReference type="InterPro" id="IPR036259">
    <property type="entry name" value="MFS_trans_sf"/>
</dbReference>
<keyword evidence="7 11" id="KW-1133">Transmembrane helix</keyword>
<feature type="transmembrane region" description="Helical" evidence="11">
    <location>
        <begin position="337"/>
        <end position="362"/>
    </location>
</feature>
<keyword evidence="6" id="KW-0769">Symport</keyword>
<evidence type="ECO:0000256" key="2">
    <source>
        <dbReference type="ARBA" id="ARBA00006727"/>
    </source>
</evidence>
<keyword evidence="5 11" id="KW-0812">Transmembrane</keyword>
<evidence type="ECO:0000256" key="8">
    <source>
        <dbReference type="ARBA" id="ARBA00023136"/>
    </source>
</evidence>
<dbReference type="EMBL" id="QNUK01000034">
    <property type="protein sequence ID" value="KAF5906313.1"/>
    <property type="molecule type" value="Genomic_DNA"/>
</dbReference>
<evidence type="ECO:0000256" key="6">
    <source>
        <dbReference type="ARBA" id="ARBA00022847"/>
    </source>
</evidence>
<feature type="transmembrane region" description="Helical" evidence="11">
    <location>
        <begin position="100"/>
        <end position="119"/>
    </location>
</feature>
<protein>
    <submittedName>
        <fullName evidence="13">Monocarboxylate transporter 3-like</fullName>
    </submittedName>
</protein>
<feature type="compositionally biased region" description="Basic and acidic residues" evidence="10">
    <location>
        <begin position="576"/>
        <end position="587"/>
    </location>
</feature>
<dbReference type="Pfam" id="PF10252">
    <property type="entry name" value="PP28"/>
    <property type="match status" value="1"/>
</dbReference>
<dbReference type="Pfam" id="PF07690">
    <property type="entry name" value="MFS_1"/>
    <property type="match status" value="1"/>
</dbReference>
<dbReference type="InterPro" id="IPR020846">
    <property type="entry name" value="MFS_dom"/>
</dbReference>
<evidence type="ECO:0000313" key="13">
    <source>
        <dbReference type="EMBL" id="KAF5906313.1"/>
    </source>
</evidence>
<dbReference type="InterPro" id="IPR050327">
    <property type="entry name" value="Proton-linked_MCT"/>
</dbReference>
<feature type="coiled-coil region" evidence="9">
    <location>
        <begin position="40"/>
        <end position="74"/>
    </location>
</feature>
<proteinExistence type="inferred from homology"/>
<comment type="caution">
    <text evidence="13">The sequence shown here is derived from an EMBL/GenBank/DDBJ whole genome shotgun (WGS) entry which is preliminary data.</text>
</comment>
<dbReference type="AlphaFoldDB" id="A0A8J4UCU1"/>
<evidence type="ECO:0000256" key="4">
    <source>
        <dbReference type="ARBA" id="ARBA00022475"/>
    </source>
</evidence>
<evidence type="ECO:0000313" key="14">
    <source>
        <dbReference type="Proteomes" id="UP000727407"/>
    </source>
</evidence>
<dbReference type="GO" id="GO:0008028">
    <property type="term" value="F:monocarboxylic acid transmembrane transporter activity"/>
    <property type="evidence" value="ECO:0007669"/>
    <property type="project" value="InterPro"/>
</dbReference>
<dbReference type="InterPro" id="IPR011701">
    <property type="entry name" value="MFS"/>
</dbReference>
<feature type="transmembrane region" description="Helical" evidence="11">
    <location>
        <begin position="374"/>
        <end position="396"/>
    </location>
</feature>
<organism evidence="13 14">
    <name type="scientific">Clarias magur</name>
    <name type="common">Asian catfish</name>
    <name type="synonym">Macropteronotus magur</name>
    <dbReference type="NCBI Taxonomy" id="1594786"/>
    <lineage>
        <taxon>Eukaryota</taxon>
        <taxon>Metazoa</taxon>
        <taxon>Chordata</taxon>
        <taxon>Craniata</taxon>
        <taxon>Vertebrata</taxon>
        <taxon>Euteleostomi</taxon>
        <taxon>Actinopterygii</taxon>
        <taxon>Neopterygii</taxon>
        <taxon>Teleostei</taxon>
        <taxon>Ostariophysi</taxon>
        <taxon>Siluriformes</taxon>
        <taxon>Clariidae</taxon>
        <taxon>Clarias</taxon>
    </lineage>
</organism>
<reference evidence="13" key="1">
    <citation type="submission" date="2020-07" db="EMBL/GenBank/DDBJ databases">
        <title>Clarias magur genome sequencing, assembly and annotation.</title>
        <authorList>
            <person name="Kushwaha B."/>
            <person name="Kumar R."/>
            <person name="Das P."/>
            <person name="Joshi C.G."/>
            <person name="Kumar D."/>
            <person name="Nagpure N.S."/>
            <person name="Pandey M."/>
            <person name="Agarwal S."/>
            <person name="Srivastava S."/>
            <person name="Singh M."/>
            <person name="Sahoo L."/>
            <person name="Jayasankar P."/>
            <person name="Meher P.K."/>
            <person name="Koringa P.G."/>
            <person name="Iquebal M.A."/>
            <person name="Das S.P."/>
            <person name="Bit A."/>
            <person name="Patnaik S."/>
            <person name="Patel N."/>
            <person name="Shah T.M."/>
            <person name="Hinsu A."/>
            <person name="Jena J.K."/>
        </authorList>
    </citation>
    <scope>NUCLEOTIDE SEQUENCE</scope>
    <source>
        <strain evidence="13">CIFAMagur01</strain>
        <tissue evidence="13">Testis</tissue>
    </source>
</reference>
<feature type="transmembrane region" description="Helical" evidence="11">
    <location>
        <begin position="403"/>
        <end position="424"/>
    </location>
</feature>
<keyword evidence="3" id="KW-0813">Transport</keyword>
<dbReference type="PANTHER" id="PTHR11360:SF26">
    <property type="entry name" value="MONOCARBOXYLATE TRANSPORTER 3"/>
    <property type="match status" value="1"/>
</dbReference>
<keyword evidence="9" id="KW-0175">Coiled coil</keyword>
<dbReference type="InterPro" id="IPR004743">
    <property type="entry name" value="MCT"/>
</dbReference>
<dbReference type="Gene3D" id="1.20.1250.20">
    <property type="entry name" value="MFS general substrate transporter like domains"/>
    <property type="match status" value="1"/>
</dbReference>
<dbReference type="SUPFAM" id="SSF103473">
    <property type="entry name" value="MFS general substrate transporter"/>
    <property type="match status" value="1"/>
</dbReference>
<dbReference type="InterPro" id="IPR019380">
    <property type="entry name" value="Casein_kinase_sb_PP28"/>
</dbReference>
<keyword evidence="14" id="KW-1185">Reference proteome</keyword>
<feature type="region of interest" description="Disordered" evidence="10">
    <location>
        <begin position="576"/>
        <end position="654"/>
    </location>
</feature>
<evidence type="ECO:0000256" key="1">
    <source>
        <dbReference type="ARBA" id="ARBA00004554"/>
    </source>
</evidence>
<dbReference type="OrthoDB" id="6499973at2759"/>
<evidence type="ECO:0000259" key="12">
    <source>
        <dbReference type="PROSITE" id="PS50850"/>
    </source>
</evidence>
<feature type="transmembrane region" description="Helical" evidence="11">
    <location>
        <begin position="258"/>
        <end position="277"/>
    </location>
</feature>
<dbReference type="GO" id="GO:0016323">
    <property type="term" value="C:basolateral plasma membrane"/>
    <property type="evidence" value="ECO:0007669"/>
    <property type="project" value="UniProtKB-SubCell"/>
</dbReference>
<keyword evidence="8 11" id="KW-0472">Membrane</keyword>
<feature type="transmembrane region" description="Helical" evidence="11">
    <location>
        <begin position="140"/>
        <end position="162"/>
    </location>
</feature>
<dbReference type="PROSITE" id="PS50850">
    <property type="entry name" value="MFS"/>
    <property type="match status" value="1"/>
</dbReference>
<evidence type="ECO:0000256" key="9">
    <source>
        <dbReference type="SAM" id="Coils"/>
    </source>
</evidence>
<feature type="transmembrane region" description="Helical" evidence="11">
    <location>
        <begin position="495"/>
        <end position="519"/>
    </location>
</feature>
<gene>
    <name evidence="13" type="primary">slc16a8</name>
    <name evidence="13" type="ORF">DAT39_003904</name>
</gene>
<comment type="similarity">
    <text evidence="2">Belongs to the major facilitator superfamily. Monocarboxylate porter (TC 2.A.1.13) family.</text>
</comment>
<name>A0A8J4UCU1_CLAMG</name>